<proteinExistence type="predicted"/>
<dbReference type="Proteomes" id="UP000510603">
    <property type="component" value="Segment"/>
</dbReference>
<evidence type="ECO:0000313" key="1">
    <source>
        <dbReference type="EMBL" id="QLF84605.1"/>
    </source>
</evidence>
<evidence type="ECO:0000313" key="2">
    <source>
        <dbReference type="Proteomes" id="UP000510603"/>
    </source>
</evidence>
<dbReference type="EMBL" id="MT522004">
    <property type="protein sequence ID" value="QLF84605.1"/>
    <property type="molecule type" value="Genomic_DNA"/>
</dbReference>
<dbReference type="RefSeq" id="YP_010109393.1">
    <property type="nucleotide sequence ID" value="NC_055858.1"/>
</dbReference>
<dbReference type="KEGG" id="vg:65127674"/>
<name>A0A7D5FS71_9CAUD</name>
<protein>
    <submittedName>
        <fullName evidence="1">Uncharacterized protein</fullName>
    </submittedName>
</protein>
<sequence>MMPGSLEGSRVEYDGYLWALHDIDFITGRALLTRCLVPMEKYRTELVHVAAINWPS</sequence>
<accession>A0A7D5FS71</accession>
<gene>
    <name evidence="1" type="primary">41</name>
    <name evidence="1" type="ORF">SEA_GAIL_41</name>
</gene>
<organism evidence="1 2">
    <name type="scientific">Mycobacterium phage Gail</name>
    <dbReference type="NCBI Taxonomy" id="2743994"/>
    <lineage>
        <taxon>Viruses</taxon>
        <taxon>Duplodnaviria</taxon>
        <taxon>Heunggongvirae</taxon>
        <taxon>Uroviricota</taxon>
        <taxon>Caudoviricetes</taxon>
        <taxon>Luchadorvirus</taxon>
        <taxon>Luchadorvirus gail</taxon>
        <taxon>Lucadorvirus gail</taxon>
    </lineage>
</organism>
<reference evidence="1 2" key="1">
    <citation type="submission" date="2020-05" db="EMBL/GenBank/DDBJ databases">
        <authorList>
            <person name="Vorhees N."/>
            <person name="Tucker A.R."/>
            <person name="Stephan M.R."/>
            <person name="Stalions G.A."/>
            <person name="Riebschleger D.L."/>
            <person name="Petouhoff A.M."/>
            <person name="Paluch K.V."/>
            <person name="Lockett T."/>
            <person name="Koorndyk N.D."/>
            <person name="Koehl A.J."/>
            <person name="Johnson H.K."/>
            <person name="Hood S.A."/>
            <person name="Currier J.K."/>
            <person name="Covert A."/>
            <person name="Bojanowski S.E."/>
            <person name="Bilisko A."/>
            <person name="Bartz C."/>
            <person name="Beck A.M."/>
            <person name="Sievers M.T."/>
            <person name="Stukey J."/>
            <person name="Garlena R.A."/>
            <person name="Russell D.A."/>
            <person name="Pope W.H."/>
            <person name="Jacobs-Sera D."/>
            <person name="Hatfull G.F."/>
        </authorList>
    </citation>
    <scope>NUCLEOTIDE SEQUENCE [LARGE SCALE GENOMIC DNA]</scope>
</reference>
<keyword evidence="2" id="KW-1185">Reference proteome</keyword>
<dbReference type="GeneID" id="65127674"/>